<evidence type="ECO:0000256" key="5">
    <source>
        <dbReference type="ARBA" id="ARBA00023128"/>
    </source>
</evidence>
<dbReference type="Proteomes" id="UP000283269">
    <property type="component" value="Unassembled WGS sequence"/>
</dbReference>
<dbReference type="PANTHER" id="PTHR12810">
    <property type="entry name" value="MITOCHONDRIAL 28S RIBOSOMAL PROTEIN S29"/>
    <property type="match status" value="1"/>
</dbReference>
<dbReference type="InterPro" id="IPR027417">
    <property type="entry name" value="P-loop_NTPase"/>
</dbReference>
<comment type="subcellular location">
    <subcellularLocation>
        <location evidence="1">Mitochondrion</location>
    </subcellularLocation>
</comment>
<dbReference type="PANTHER" id="PTHR12810:SF0">
    <property type="entry name" value="SMALL RIBOSOMAL SUBUNIT PROTEIN MS29"/>
    <property type="match status" value="1"/>
</dbReference>
<evidence type="ECO:0000256" key="3">
    <source>
        <dbReference type="ARBA" id="ARBA00022946"/>
    </source>
</evidence>
<comment type="similarity">
    <text evidence="2">Belongs to the mitochondrion-specific ribosomal protein mS29 family.</text>
</comment>
<dbReference type="EMBL" id="NHYD01001886">
    <property type="protein sequence ID" value="PPQ89420.1"/>
    <property type="molecule type" value="Genomic_DNA"/>
</dbReference>
<evidence type="ECO:0000256" key="1">
    <source>
        <dbReference type="ARBA" id="ARBA00004173"/>
    </source>
</evidence>
<dbReference type="Pfam" id="PF10236">
    <property type="entry name" value="DAP3"/>
    <property type="match status" value="1"/>
</dbReference>
<keyword evidence="6" id="KW-0687">Ribonucleoprotein</keyword>
<keyword evidence="5" id="KW-0496">Mitochondrion</keyword>
<dbReference type="SUPFAM" id="SSF52540">
    <property type="entry name" value="P-loop containing nucleoside triphosphate hydrolases"/>
    <property type="match status" value="1"/>
</dbReference>
<sequence>MNHPLFNPDTVGKLDKPSFKTELARNPQTVGRSLQLETQGPDPLRIFGLPTNLNFEFRVLTKPYTIVRQITQDTLAFLAAAKKTSSIQNRVVFTGRAGCGKSFVMLQAVESCVQEGWVVIYIPRGINLVNSTTSYTYNIRTQTYLQPAFSFQTLQRMLSVNRDALAAIPLSEDLVLERQTVRAGTPLSTVIEVGIAERDRTVAQSPAILEGVMKSLEVQTKYPVLLAVDDFQALYGKTAYRDPHFQHIQPYHLSLPRMIMEYASGKRNFARGAVLGALSLAHTNYPLPLELRDALELQDLDAHPASPYLKRSKDLLAYTEGLKKLEVPEKLTVKEATGIFEVWKARNAIGHGYHYHFRLHKPSHITIGWKANILLHILLLLPPACTTRWTMGISAPGTLYSTMSLVKNRISPLWKAGSMMEPL</sequence>
<protein>
    <recommendedName>
        <fullName evidence="7">Small ribosomal subunit protein mS29</fullName>
    </recommendedName>
</protein>
<keyword evidence="9" id="KW-1185">Reference proteome</keyword>
<dbReference type="FunCoup" id="A0A409XF76">
    <property type="interactions" value="32"/>
</dbReference>
<evidence type="ECO:0000256" key="4">
    <source>
        <dbReference type="ARBA" id="ARBA00022980"/>
    </source>
</evidence>
<comment type="caution">
    <text evidence="8">The sequence shown here is derived from an EMBL/GenBank/DDBJ whole genome shotgun (WGS) entry which is preliminary data.</text>
</comment>
<dbReference type="AlphaFoldDB" id="A0A409XF76"/>
<evidence type="ECO:0000313" key="8">
    <source>
        <dbReference type="EMBL" id="PPQ89420.1"/>
    </source>
</evidence>
<dbReference type="GO" id="GO:0003735">
    <property type="term" value="F:structural constituent of ribosome"/>
    <property type="evidence" value="ECO:0007669"/>
    <property type="project" value="TreeGrafter"/>
</dbReference>
<dbReference type="OrthoDB" id="274828at2759"/>
<name>A0A409XF76_PSICY</name>
<evidence type="ECO:0000313" key="9">
    <source>
        <dbReference type="Proteomes" id="UP000283269"/>
    </source>
</evidence>
<proteinExistence type="inferred from homology"/>
<keyword evidence="3" id="KW-0809">Transit peptide</keyword>
<reference evidence="8 9" key="1">
    <citation type="journal article" date="2018" name="Evol. Lett.">
        <title>Horizontal gene cluster transfer increased hallucinogenic mushroom diversity.</title>
        <authorList>
            <person name="Reynolds H.T."/>
            <person name="Vijayakumar V."/>
            <person name="Gluck-Thaler E."/>
            <person name="Korotkin H.B."/>
            <person name="Matheny P.B."/>
            <person name="Slot J.C."/>
        </authorList>
    </citation>
    <scope>NUCLEOTIDE SEQUENCE [LARGE SCALE GENOMIC DNA]</scope>
    <source>
        <strain evidence="8 9">2631</strain>
    </source>
</reference>
<dbReference type="GO" id="GO:0005763">
    <property type="term" value="C:mitochondrial small ribosomal subunit"/>
    <property type="evidence" value="ECO:0007669"/>
    <property type="project" value="TreeGrafter"/>
</dbReference>
<organism evidence="8 9">
    <name type="scientific">Psilocybe cyanescens</name>
    <dbReference type="NCBI Taxonomy" id="93625"/>
    <lineage>
        <taxon>Eukaryota</taxon>
        <taxon>Fungi</taxon>
        <taxon>Dikarya</taxon>
        <taxon>Basidiomycota</taxon>
        <taxon>Agaricomycotina</taxon>
        <taxon>Agaricomycetes</taxon>
        <taxon>Agaricomycetidae</taxon>
        <taxon>Agaricales</taxon>
        <taxon>Agaricineae</taxon>
        <taxon>Strophariaceae</taxon>
        <taxon>Psilocybe</taxon>
    </lineage>
</organism>
<evidence type="ECO:0000256" key="6">
    <source>
        <dbReference type="ARBA" id="ARBA00023274"/>
    </source>
</evidence>
<dbReference type="STRING" id="93625.A0A409XF76"/>
<evidence type="ECO:0000256" key="7">
    <source>
        <dbReference type="ARBA" id="ARBA00035140"/>
    </source>
</evidence>
<evidence type="ECO:0000256" key="2">
    <source>
        <dbReference type="ARBA" id="ARBA00009863"/>
    </source>
</evidence>
<keyword evidence="4" id="KW-0689">Ribosomal protein</keyword>
<dbReference type="InterPro" id="IPR019368">
    <property type="entry name" value="Ribosomal_mS29"/>
</dbReference>
<accession>A0A409XF76</accession>
<gene>
    <name evidence="8" type="ORF">CVT25_002186</name>
</gene>
<dbReference type="InParanoid" id="A0A409XF76"/>